<dbReference type="Pfam" id="PF01609">
    <property type="entry name" value="DDE_Tnp_1"/>
    <property type="match status" value="1"/>
</dbReference>
<dbReference type="AlphaFoldDB" id="A0A1G5LMG3"/>
<dbReference type="EMBL" id="FMVJ01000021">
    <property type="protein sequence ID" value="SCZ13369.1"/>
    <property type="molecule type" value="Genomic_DNA"/>
</dbReference>
<evidence type="ECO:0000259" key="2">
    <source>
        <dbReference type="Pfam" id="PF01609"/>
    </source>
</evidence>
<dbReference type="PANTHER" id="PTHR30007:SF0">
    <property type="entry name" value="TRANSPOSASE"/>
    <property type="match status" value="1"/>
</dbReference>
<accession>A0A1G5LMG3</accession>
<reference evidence="4" key="1">
    <citation type="submission" date="2016-10" db="EMBL/GenBank/DDBJ databases">
        <authorList>
            <person name="Varghese N."/>
            <person name="Submissions S."/>
        </authorList>
    </citation>
    <scope>NUCLEOTIDE SEQUENCE [LARGE SCALE GENOMIC DNA]</scope>
    <source>
        <strain evidence="4">CGMCC 1.7666</strain>
    </source>
</reference>
<protein>
    <submittedName>
        <fullName evidence="3">Transposase DDE domain-containing protein</fullName>
    </submittedName>
</protein>
<dbReference type="GO" id="GO:0006313">
    <property type="term" value="P:DNA transposition"/>
    <property type="evidence" value="ECO:0007669"/>
    <property type="project" value="InterPro"/>
</dbReference>
<keyword evidence="4" id="KW-1185">Reference proteome</keyword>
<proteinExistence type="predicted"/>
<feature type="domain" description="Transposase IS4-like" evidence="2">
    <location>
        <begin position="16"/>
        <end position="89"/>
    </location>
</feature>
<name>A0A1G5LMG3_9HYPH</name>
<evidence type="ECO:0000313" key="4">
    <source>
        <dbReference type="Proteomes" id="UP000199569"/>
    </source>
</evidence>
<sequence>MLRLAAGRHEEPSEEPSAAVLDRRTLRSTPESGARAGYDGAKRKKGSKLHLAVDTLGHLLAAHVTPATADDRAEVGHVAQAVQVATGESIDLAYVDQVLHR</sequence>
<evidence type="ECO:0000256" key="1">
    <source>
        <dbReference type="SAM" id="MobiDB-lite"/>
    </source>
</evidence>
<organism evidence="3 4">
    <name type="scientific">Microvirga guangxiensis</name>
    <dbReference type="NCBI Taxonomy" id="549386"/>
    <lineage>
        <taxon>Bacteria</taxon>
        <taxon>Pseudomonadati</taxon>
        <taxon>Pseudomonadota</taxon>
        <taxon>Alphaproteobacteria</taxon>
        <taxon>Hyphomicrobiales</taxon>
        <taxon>Methylobacteriaceae</taxon>
        <taxon>Microvirga</taxon>
    </lineage>
</organism>
<evidence type="ECO:0000313" key="3">
    <source>
        <dbReference type="EMBL" id="SCZ13369.1"/>
    </source>
</evidence>
<dbReference type="Proteomes" id="UP000199569">
    <property type="component" value="Unassembled WGS sequence"/>
</dbReference>
<dbReference type="PANTHER" id="PTHR30007">
    <property type="entry name" value="PHP DOMAIN PROTEIN"/>
    <property type="match status" value="1"/>
</dbReference>
<dbReference type="InterPro" id="IPR002559">
    <property type="entry name" value="Transposase_11"/>
</dbReference>
<gene>
    <name evidence="3" type="ORF">SAMN02927923_04438</name>
</gene>
<dbReference type="STRING" id="549386.SAMN02927923_04438"/>
<dbReference type="GO" id="GO:0003677">
    <property type="term" value="F:DNA binding"/>
    <property type="evidence" value="ECO:0007669"/>
    <property type="project" value="InterPro"/>
</dbReference>
<dbReference type="GO" id="GO:0004803">
    <property type="term" value="F:transposase activity"/>
    <property type="evidence" value="ECO:0007669"/>
    <property type="project" value="InterPro"/>
</dbReference>
<feature type="region of interest" description="Disordered" evidence="1">
    <location>
        <begin position="1"/>
        <end position="44"/>
    </location>
</feature>